<evidence type="ECO:0000256" key="1">
    <source>
        <dbReference type="SAM" id="SignalP"/>
    </source>
</evidence>
<dbReference type="EMBL" id="MFQA01000022">
    <property type="protein sequence ID" value="OGH68979.1"/>
    <property type="molecule type" value="Genomic_DNA"/>
</dbReference>
<evidence type="ECO:0000313" key="2">
    <source>
        <dbReference type="EMBL" id="OGH68979.1"/>
    </source>
</evidence>
<sequence>MAAYLQQTIRFFILAAACTAIMIIAGCQSPVQQVPEGTAEDKYRTYLQERITSLAAEPEESEALFAADTTRWLTPSEVVTLVSSTPGLVVVRARVRYIFSPDDDQFRSNLILDGTLPLSDALASSTRSGADDLRELNPLASSKLSIAAISPGSTILIGGIVISGKPSTVLEWWYRNSSDVRLVLPLIDKFDWAHLNYEPQETVR</sequence>
<dbReference type="Proteomes" id="UP000176413">
    <property type="component" value="Unassembled WGS sequence"/>
</dbReference>
<accession>A0A1F6MBI2</accession>
<keyword evidence="1" id="KW-0732">Signal</keyword>
<evidence type="ECO:0000313" key="3">
    <source>
        <dbReference type="Proteomes" id="UP000176413"/>
    </source>
</evidence>
<dbReference type="AlphaFoldDB" id="A0A1F6MBI2"/>
<feature type="signal peptide" evidence="1">
    <location>
        <begin position="1"/>
        <end position="22"/>
    </location>
</feature>
<gene>
    <name evidence="2" type="ORF">A3D53_03220</name>
</gene>
<organism evidence="2 3">
    <name type="scientific">Candidatus Magasanikbacteria bacterium RIFCSPHIGHO2_02_FULL_45_10</name>
    <dbReference type="NCBI Taxonomy" id="1798679"/>
    <lineage>
        <taxon>Bacteria</taxon>
        <taxon>Candidatus Magasanikiibacteriota</taxon>
    </lineage>
</organism>
<comment type="caution">
    <text evidence="2">The sequence shown here is derived from an EMBL/GenBank/DDBJ whole genome shotgun (WGS) entry which is preliminary data.</text>
</comment>
<protein>
    <submittedName>
        <fullName evidence="2">Uncharacterized protein</fullName>
    </submittedName>
</protein>
<reference evidence="2 3" key="1">
    <citation type="journal article" date="2016" name="Nat. Commun.">
        <title>Thousands of microbial genomes shed light on interconnected biogeochemical processes in an aquifer system.</title>
        <authorList>
            <person name="Anantharaman K."/>
            <person name="Brown C.T."/>
            <person name="Hug L.A."/>
            <person name="Sharon I."/>
            <person name="Castelle C.J."/>
            <person name="Probst A.J."/>
            <person name="Thomas B.C."/>
            <person name="Singh A."/>
            <person name="Wilkins M.J."/>
            <person name="Karaoz U."/>
            <person name="Brodie E.L."/>
            <person name="Williams K.H."/>
            <person name="Hubbard S.S."/>
            <person name="Banfield J.F."/>
        </authorList>
    </citation>
    <scope>NUCLEOTIDE SEQUENCE [LARGE SCALE GENOMIC DNA]</scope>
</reference>
<name>A0A1F6MBI2_9BACT</name>
<proteinExistence type="predicted"/>
<feature type="chain" id="PRO_5009525640" evidence="1">
    <location>
        <begin position="23"/>
        <end position="204"/>
    </location>
</feature>